<feature type="domain" description="FAD/NAD(P)-binding" evidence="4">
    <location>
        <begin position="6"/>
        <end position="118"/>
    </location>
</feature>
<dbReference type="GO" id="GO:0004791">
    <property type="term" value="F:thioredoxin-disulfide reductase (NADPH) activity"/>
    <property type="evidence" value="ECO:0007669"/>
    <property type="project" value="UniProtKB-EC"/>
</dbReference>
<evidence type="ECO:0000313" key="5">
    <source>
        <dbReference type="EMBL" id="MCP2267270.1"/>
    </source>
</evidence>
<dbReference type="PRINTS" id="PR00469">
    <property type="entry name" value="PNDRDTASEII"/>
</dbReference>
<dbReference type="Pfam" id="PF07992">
    <property type="entry name" value="Pyr_redox_2"/>
    <property type="match status" value="1"/>
</dbReference>
<proteinExistence type="predicted"/>
<evidence type="ECO:0000256" key="1">
    <source>
        <dbReference type="ARBA" id="ARBA00022630"/>
    </source>
</evidence>
<comment type="catalytic activity">
    <reaction evidence="3">
        <text>[thioredoxin]-dithiol + NADP(+) = [thioredoxin]-disulfide + NADPH + H(+)</text>
        <dbReference type="Rhea" id="RHEA:20345"/>
        <dbReference type="Rhea" id="RHEA-COMP:10698"/>
        <dbReference type="Rhea" id="RHEA-COMP:10700"/>
        <dbReference type="ChEBI" id="CHEBI:15378"/>
        <dbReference type="ChEBI" id="CHEBI:29950"/>
        <dbReference type="ChEBI" id="CHEBI:50058"/>
        <dbReference type="ChEBI" id="CHEBI:57783"/>
        <dbReference type="ChEBI" id="CHEBI:58349"/>
        <dbReference type="EC" id="1.8.1.9"/>
    </reaction>
</comment>
<dbReference type="AlphaFoldDB" id="A0A9X2JX38"/>
<name>A0A9X2JX38_9MICO</name>
<comment type="caution">
    <text evidence="5">The sequence shown here is derived from an EMBL/GenBank/DDBJ whole genome shotgun (WGS) entry which is preliminary data.</text>
</comment>
<reference evidence="5" key="1">
    <citation type="submission" date="2022-06" db="EMBL/GenBank/DDBJ databases">
        <title>Genomic Encyclopedia of Archaeal and Bacterial Type Strains, Phase II (KMG-II): from individual species to whole genera.</title>
        <authorList>
            <person name="Goeker M."/>
        </authorList>
    </citation>
    <scope>NUCLEOTIDE SEQUENCE</scope>
    <source>
        <strain evidence="5">DSM 26652</strain>
    </source>
</reference>
<keyword evidence="6" id="KW-1185">Reference proteome</keyword>
<dbReference type="PANTHER" id="PTHR48105">
    <property type="entry name" value="THIOREDOXIN REDUCTASE 1-RELATED-RELATED"/>
    <property type="match status" value="1"/>
</dbReference>
<organism evidence="5 6">
    <name type="scientific">Promicromonospora thailandica</name>
    <dbReference type="NCBI Taxonomy" id="765201"/>
    <lineage>
        <taxon>Bacteria</taxon>
        <taxon>Bacillati</taxon>
        <taxon>Actinomycetota</taxon>
        <taxon>Actinomycetes</taxon>
        <taxon>Micrococcales</taxon>
        <taxon>Promicromonosporaceae</taxon>
        <taxon>Promicromonospora</taxon>
    </lineage>
</organism>
<evidence type="ECO:0000313" key="6">
    <source>
        <dbReference type="Proteomes" id="UP001139493"/>
    </source>
</evidence>
<dbReference type="PRINTS" id="PR00368">
    <property type="entry name" value="FADPNR"/>
</dbReference>
<evidence type="ECO:0000256" key="3">
    <source>
        <dbReference type="ARBA" id="ARBA00048132"/>
    </source>
</evidence>
<keyword evidence="1" id="KW-0285">Flavoprotein</keyword>
<keyword evidence="2" id="KW-0560">Oxidoreductase</keyword>
<gene>
    <name evidence="5" type="ORF">APR03_004643</name>
</gene>
<dbReference type="SUPFAM" id="SSF51905">
    <property type="entry name" value="FAD/NAD(P)-binding domain"/>
    <property type="match status" value="1"/>
</dbReference>
<dbReference type="RefSeq" id="WP_253839674.1">
    <property type="nucleotide sequence ID" value="NZ_JAMTCS010000017.1"/>
</dbReference>
<dbReference type="InterPro" id="IPR023753">
    <property type="entry name" value="FAD/NAD-binding_dom"/>
</dbReference>
<dbReference type="EMBL" id="JAMTCS010000017">
    <property type="protein sequence ID" value="MCP2267270.1"/>
    <property type="molecule type" value="Genomic_DNA"/>
</dbReference>
<sequence>MTSETDLVIIGGGPAGCAAAVMAASVGLTSTIIEPRARLGGALWRIATIDNALGGHRTGPDLAAAVLADVERAAPDIVHAAVTRIDATDHSVSVTLASGRQIKGKHAIVATGVAPIQPHDAPWIMATTPMRLSPLWDADAAGAVGQTWLVLGADRPLGTFLRANPALDVKLLVPHPPSDSYKTDEVADDPRVTLIPVDALMVDDDLVAQPGNLRGDQTFTNIGVAPVAIHGLVHDADGYCPIEGQHPRVHIAGDLRSSRGQRVQTAMGSGAEAALSAYYAGRS</sequence>
<evidence type="ECO:0000256" key="2">
    <source>
        <dbReference type="ARBA" id="ARBA00023002"/>
    </source>
</evidence>
<evidence type="ECO:0000259" key="4">
    <source>
        <dbReference type="Pfam" id="PF07992"/>
    </source>
</evidence>
<dbReference type="Gene3D" id="3.50.50.60">
    <property type="entry name" value="FAD/NAD(P)-binding domain"/>
    <property type="match status" value="1"/>
</dbReference>
<dbReference type="InterPro" id="IPR050097">
    <property type="entry name" value="Ferredoxin-NADP_redctase_2"/>
</dbReference>
<protein>
    <submittedName>
        <fullName evidence="5">Thioredoxin reductase (NADPH)</fullName>
    </submittedName>
</protein>
<accession>A0A9X2JX38</accession>
<dbReference type="Proteomes" id="UP001139493">
    <property type="component" value="Unassembled WGS sequence"/>
</dbReference>
<dbReference type="InterPro" id="IPR036188">
    <property type="entry name" value="FAD/NAD-bd_sf"/>
</dbReference>